<dbReference type="SUPFAM" id="SSF51366">
    <property type="entry name" value="Ribulose-phoshate binding barrel"/>
    <property type="match status" value="1"/>
</dbReference>
<evidence type="ECO:0000313" key="3">
    <source>
        <dbReference type="EMBL" id="RFC65880.1"/>
    </source>
</evidence>
<dbReference type="PANTHER" id="PTHR11749">
    <property type="entry name" value="RIBULOSE-5-PHOSPHATE-3-EPIMERASE"/>
    <property type="match status" value="1"/>
</dbReference>
<gene>
    <name evidence="3" type="ORF">DY251_16400</name>
</gene>
<keyword evidence="4" id="KW-1185">Reference proteome</keyword>
<dbReference type="Pfam" id="PF00834">
    <property type="entry name" value="Ribul_P_3_epim"/>
    <property type="match status" value="1"/>
</dbReference>
<keyword evidence="1" id="KW-0479">Metal-binding</keyword>
<reference evidence="4" key="1">
    <citation type="submission" date="2018-08" db="EMBL/GenBank/DDBJ databases">
        <authorList>
            <person name="Im W.T."/>
        </authorList>
    </citation>
    <scope>NUCLEOTIDE SEQUENCE [LARGE SCALE GENOMIC DNA]</scope>
    <source>
        <strain evidence="4">LA-28</strain>
    </source>
</reference>
<dbReference type="AlphaFoldDB" id="A0A371X9J7"/>
<evidence type="ECO:0008006" key="5">
    <source>
        <dbReference type="Google" id="ProtNLM"/>
    </source>
</evidence>
<dbReference type="Proteomes" id="UP000262379">
    <property type="component" value="Unassembled WGS sequence"/>
</dbReference>
<protein>
    <recommendedName>
        <fullName evidence="5">Ribulose-phosphate 3-epimerase</fullName>
    </recommendedName>
</protein>
<dbReference type="InterPro" id="IPR000056">
    <property type="entry name" value="Ribul_P_3_epim-like"/>
</dbReference>
<name>A0A371X9J7_9HYPH</name>
<dbReference type="EMBL" id="QURN01000013">
    <property type="protein sequence ID" value="RFC65880.1"/>
    <property type="molecule type" value="Genomic_DNA"/>
</dbReference>
<evidence type="ECO:0000256" key="1">
    <source>
        <dbReference type="ARBA" id="ARBA00022723"/>
    </source>
</evidence>
<keyword evidence="2" id="KW-0413">Isomerase</keyword>
<dbReference type="GO" id="GO:0046872">
    <property type="term" value="F:metal ion binding"/>
    <property type="evidence" value="ECO:0007669"/>
    <property type="project" value="UniProtKB-KW"/>
</dbReference>
<dbReference type="Gene3D" id="3.20.20.70">
    <property type="entry name" value="Aldolase class I"/>
    <property type="match status" value="1"/>
</dbReference>
<dbReference type="InterPro" id="IPR013785">
    <property type="entry name" value="Aldolase_TIM"/>
</dbReference>
<dbReference type="RefSeq" id="WP_116624987.1">
    <property type="nucleotide sequence ID" value="NZ_QURN01000013.1"/>
</dbReference>
<evidence type="ECO:0000313" key="4">
    <source>
        <dbReference type="Proteomes" id="UP000262379"/>
    </source>
</evidence>
<proteinExistence type="predicted"/>
<dbReference type="GO" id="GO:0016857">
    <property type="term" value="F:racemase and epimerase activity, acting on carbohydrates and derivatives"/>
    <property type="evidence" value="ECO:0007669"/>
    <property type="project" value="InterPro"/>
</dbReference>
<sequence length="207" mass="21787">MKISASLHAADPLRLSDAVAAVAPHVGSLHIDIMDGRFASAFGFGERLVSALAASQAPPLDVHLMLDDPEPWARRFATLGVRSVAFHAEAVRDIRRVVAAIRSAGTLAYLAFLPQTPVIRISPLLLEVDGILLLTAPPGGGAFDAAALARLQHLPRDVRKIVDGRIEPGHFDVCRSAGVELAVLGTALFDSGDVAARARTLEKLAAG</sequence>
<accession>A0A371X9J7</accession>
<dbReference type="InterPro" id="IPR011060">
    <property type="entry name" value="RibuloseP-bd_barrel"/>
</dbReference>
<dbReference type="GO" id="GO:0005975">
    <property type="term" value="P:carbohydrate metabolic process"/>
    <property type="evidence" value="ECO:0007669"/>
    <property type="project" value="InterPro"/>
</dbReference>
<evidence type="ECO:0000256" key="2">
    <source>
        <dbReference type="ARBA" id="ARBA00023235"/>
    </source>
</evidence>
<comment type="caution">
    <text evidence="3">The sequence shown here is derived from an EMBL/GenBank/DDBJ whole genome shotgun (WGS) entry which is preliminary data.</text>
</comment>
<organism evidence="3 4">
    <name type="scientific">Mesorhizobium denitrificans</name>
    <dbReference type="NCBI Taxonomy" id="2294114"/>
    <lineage>
        <taxon>Bacteria</taxon>
        <taxon>Pseudomonadati</taxon>
        <taxon>Pseudomonadota</taxon>
        <taxon>Alphaproteobacteria</taxon>
        <taxon>Hyphomicrobiales</taxon>
        <taxon>Phyllobacteriaceae</taxon>
        <taxon>Mesorhizobium</taxon>
    </lineage>
</organism>